<reference evidence="4 5" key="1">
    <citation type="submission" date="2016-10" db="EMBL/GenBank/DDBJ databases">
        <authorList>
            <person name="de Groot N.N."/>
        </authorList>
    </citation>
    <scope>NUCLEOTIDE SEQUENCE [LARGE SCALE GENOMIC DNA]</scope>
    <source>
        <strain evidence="4 5">Nm22</strain>
    </source>
</reference>
<dbReference type="STRING" id="917.SAMN05216326_101145"/>
<dbReference type="PROSITE" id="PS50887">
    <property type="entry name" value="GGDEF"/>
    <property type="match status" value="1"/>
</dbReference>
<dbReference type="CDD" id="cd01949">
    <property type="entry name" value="GGDEF"/>
    <property type="match status" value="1"/>
</dbReference>
<dbReference type="NCBIfam" id="TIGR00254">
    <property type="entry name" value="GGDEF"/>
    <property type="match status" value="1"/>
</dbReference>
<dbReference type="GO" id="GO:0052621">
    <property type="term" value="F:diguanylate cyclase activity"/>
    <property type="evidence" value="ECO:0007669"/>
    <property type="project" value="UniProtKB-EC"/>
</dbReference>
<dbReference type="Pfam" id="PF00990">
    <property type="entry name" value="GGDEF"/>
    <property type="match status" value="1"/>
</dbReference>
<dbReference type="InterPro" id="IPR043128">
    <property type="entry name" value="Rev_trsase/Diguanyl_cyclase"/>
</dbReference>
<dbReference type="Gene3D" id="3.30.70.270">
    <property type="match status" value="1"/>
</dbReference>
<evidence type="ECO:0000313" key="5">
    <source>
        <dbReference type="Proteomes" id="UP000199459"/>
    </source>
</evidence>
<dbReference type="PANTHER" id="PTHR45138">
    <property type="entry name" value="REGULATORY COMPONENTS OF SENSORY TRANSDUCTION SYSTEM"/>
    <property type="match status" value="1"/>
</dbReference>
<dbReference type="SMART" id="SM00267">
    <property type="entry name" value="GGDEF"/>
    <property type="match status" value="1"/>
</dbReference>
<dbReference type="GO" id="GO:0043709">
    <property type="term" value="P:cell adhesion involved in single-species biofilm formation"/>
    <property type="evidence" value="ECO:0007669"/>
    <property type="project" value="TreeGrafter"/>
</dbReference>
<name>A0A1H8H0Z3_9PROT</name>
<evidence type="ECO:0000256" key="2">
    <source>
        <dbReference type="ARBA" id="ARBA00034247"/>
    </source>
</evidence>
<dbReference type="RefSeq" id="WP_090633705.1">
    <property type="nucleotide sequence ID" value="NZ_FOCP01000021.1"/>
</dbReference>
<dbReference type="GO" id="GO:1902201">
    <property type="term" value="P:negative regulation of bacterial-type flagellum-dependent cell motility"/>
    <property type="evidence" value="ECO:0007669"/>
    <property type="project" value="TreeGrafter"/>
</dbReference>
<organism evidence="4 5">
    <name type="scientific">Nitrosomonas marina</name>
    <dbReference type="NCBI Taxonomy" id="917"/>
    <lineage>
        <taxon>Bacteria</taxon>
        <taxon>Pseudomonadati</taxon>
        <taxon>Pseudomonadota</taxon>
        <taxon>Betaproteobacteria</taxon>
        <taxon>Nitrosomonadales</taxon>
        <taxon>Nitrosomonadaceae</taxon>
        <taxon>Nitrosomonas</taxon>
    </lineage>
</organism>
<dbReference type="SUPFAM" id="SSF55073">
    <property type="entry name" value="Nucleotide cyclase"/>
    <property type="match status" value="1"/>
</dbReference>
<dbReference type="InterPro" id="IPR000160">
    <property type="entry name" value="GGDEF_dom"/>
</dbReference>
<evidence type="ECO:0000259" key="3">
    <source>
        <dbReference type="PROSITE" id="PS50887"/>
    </source>
</evidence>
<evidence type="ECO:0000313" key="4">
    <source>
        <dbReference type="EMBL" id="SEN49906.1"/>
    </source>
</evidence>
<dbReference type="EMBL" id="FOCP01000021">
    <property type="protein sequence ID" value="SEN49906.1"/>
    <property type="molecule type" value="Genomic_DNA"/>
</dbReference>
<proteinExistence type="predicted"/>
<gene>
    <name evidence="4" type="ORF">SAMN05216325_1217</name>
</gene>
<dbReference type="AlphaFoldDB" id="A0A1H8H0Z3"/>
<dbReference type="InterPro" id="IPR050469">
    <property type="entry name" value="Diguanylate_Cyclase"/>
</dbReference>
<dbReference type="FunFam" id="3.30.70.270:FF:000001">
    <property type="entry name" value="Diguanylate cyclase domain protein"/>
    <property type="match status" value="1"/>
</dbReference>
<dbReference type="GO" id="GO:0005886">
    <property type="term" value="C:plasma membrane"/>
    <property type="evidence" value="ECO:0007669"/>
    <property type="project" value="TreeGrafter"/>
</dbReference>
<feature type="domain" description="GGDEF" evidence="3">
    <location>
        <begin position="220"/>
        <end position="350"/>
    </location>
</feature>
<protein>
    <recommendedName>
        <fullName evidence="1">diguanylate cyclase</fullName>
        <ecNumber evidence="1">2.7.7.65</ecNumber>
    </recommendedName>
</protein>
<accession>A0A1H8H0Z3</accession>
<dbReference type="PANTHER" id="PTHR45138:SF9">
    <property type="entry name" value="DIGUANYLATE CYCLASE DGCM-RELATED"/>
    <property type="match status" value="1"/>
</dbReference>
<comment type="catalytic activity">
    <reaction evidence="2">
        <text>2 GTP = 3',3'-c-di-GMP + 2 diphosphate</text>
        <dbReference type="Rhea" id="RHEA:24898"/>
        <dbReference type="ChEBI" id="CHEBI:33019"/>
        <dbReference type="ChEBI" id="CHEBI:37565"/>
        <dbReference type="ChEBI" id="CHEBI:58805"/>
        <dbReference type="EC" id="2.7.7.65"/>
    </reaction>
</comment>
<sequence>MTEHSSEPNIQSAEKEPSLLDKLASLTTIRNIEQFEFSLLKTMAELLEIKEISMYKVRGASSKCTLMVYSSAVSAEEDPETNSSRPHENYTSEIILPPDIESAFKRINTTGEPYISDKQNQQYSIVYPVFEDNKVDSLLSFELSHALIEKEIQILANLLGIAHNFRSLLDENQRDKLTGLLNRHTFEESILKIQSLSLNAGHNCGQLWNSENRRKTLDGLGYCLAIMDIDDFKQINDHFGHIIGDEVLLLISYIMKQNFRTRDLLFRFGGEEFVVICRVENEQNAHTVLDRFRRVTADYRFPKVRTVTVSVGATMIKKNNLFATTIIGRADKALYFAKKNGKNQIHFYEDLIRRGYLVEHEKAGTIDFF</sequence>
<dbReference type="Proteomes" id="UP000199459">
    <property type="component" value="Unassembled WGS sequence"/>
</dbReference>
<dbReference type="OrthoDB" id="9813903at2"/>
<evidence type="ECO:0000256" key="1">
    <source>
        <dbReference type="ARBA" id="ARBA00012528"/>
    </source>
</evidence>
<dbReference type="InterPro" id="IPR029787">
    <property type="entry name" value="Nucleotide_cyclase"/>
</dbReference>
<dbReference type="EC" id="2.7.7.65" evidence="1"/>